<dbReference type="OrthoDB" id="9786771at2"/>
<keyword evidence="7" id="KW-1185">Reference proteome</keyword>
<comment type="function">
    <text evidence="1">Plays a role in synthesis, processing and/or stability of 23S rRNA.</text>
</comment>
<evidence type="ECO:0000256" key="5">
    <source>
        <dbReference type="ARBA" id="ARBA00031841"/>
    </source>
</evidence>
<dbReference type="InterPro" id="IPR003772">
    <property type="entry name" value="YceD"/>
</dbReference>
<protein>
    <recommendedName>
        <fullName evidence="3">Large ribosomal RNA subunit accumulation protein YceD</fullName>
    </recommendedName>
    <alternativeName>
        <fullName evidence="5">23S rRNA accumulation protein YceD</fullName>
    </alternativeName>
</protein>
<dbReference type="GO" id="GO:0005829">
    <property type="term" value="C:cytosol"/>
    <property type="evidence" value="ECO:0007669"/>
    <property type="project" value="TreeGrafter"/>
</dbReference>
<dbReference type="Proteomes" id="UP000275012">
    <property type="component" value="Unassembled WGS sequence"/>
</dbReference>
<dbReference type="AlphaFoldDB" id="A0A3M2HT55"/>
<dbReference type="GO" id="GO:0042254">
    <property type="term" value="P:ribosome biogenesis"/>
    <property type="evidence" value="ECO:0007669"/>
    <property type="project" value="UniProtKB-KW"/>
</dbReference>
<dbReference type="Pfam" id="PF02620">
    <property type="entry name" value="YceD"/>
    <property type="match status" value="1"/>
</dbReference>
<dbReference type="InterPro" id="IPR039255">
    <property type="entry name" value="YceD_bac"/>
</dbReference>
<keyword evidence="4" id="KW-0690">Ribosome biogenesis</keyword>
<dbReference type="PANTHER" id="PTHR38099:SF1">
    <property type="entry name" value="LARGE RIBOSOMAL RNA SUBUNIT ACCUMULATION PROTEIN YCED"/>
    <property type="match status" value="1"/>
</dbReference>
<comment type="caution">
    <text evidence="6">The sequence shown here is derived from an EMBL/GenBank/DDBJ whole genome shotgun (WGS) entry which is preliminary data.</text>
</comment>
<comment type="similarity">
    <text evidence="2">Belongs to the DUF177 domain family.</text>
</comment>
<gene>
    <name evidence="6" type="ORF">EBB59_09500</name>
</gene>
<evidence type="ECO:0000256" key="2">
    <source>
        <dbReference type="ARBA" id="ARBA00010740"/>
    </source>
</evidence>
<evidence type="ECO:0000256" key="4">
    <source>
        <dbReference type="ARBA" id="ARBA00022517"/>
    </source>
</evidence>
<evidence type="ECO:0000313" key="6">
    <source>
        <dbReference type="EMBL" id="RMH90850.1"/>
    </source>
</evidence>
<dbReference type="EMBL" id="RFLY01000013">
    <property type="protein sequence ID" value="RMH90850.1"/>
    <property type="molecule type" value="Genomic_DNA"/>
</dbReference>
<proteinExistence type="inferred from homology"/>
<dbReference type="RefSeq" id="WP_122101925.1">
    <property type="nucleotide sequence ID" value="NZ_RFLY01000013.1"/>
</dbReference>
<evidence type="ECO:0000256" key="1">
    <source>
        <dbReference type="ARBA" id="ARBA00002868"/>
    </source>
</evidence>
<evidence type="ECO:0000256" key="3">
    <source>
        <dbReference type="ARBA" id="ARBA00015716"/>
    </source>
</evidence>
<accession>A0A3M2HT55</accession>
<dbReference type="PANTHER" id="PTHR38099">
    <property type="entry name" value="LARGE RIBOSOMAL RNA SUBUNIT ACCUMULATION PROTEIN YCED"/>
    <property type="match status" value="1"/>
</dbReference>
<organism evidence="6 7">
    <name type="scientific">Solilutibacter pythonis</name>
    <dbReference type="NCBI Taxonomy" id="2483112"/>
    <lineage>
        <taxon>Bacteria</taxon>
        <taxon>Pseudomonadati</taxon>
        <taxon>Pseudomonadota</taxon>
        <taxon>Gammaproteobacteria</taxon>
        <taxon>Lysobacterales</taxon>
        <taxon>Lysobacteraceae</taxon>
        <taxon>Solilutibacter</taxon>
    </lineage>
</organism>
<reference evidence="6 7" key="1">
    <citation type="submission" date="2018-10" db="EMBL/GenBank/DDBJ databases">
        <title>Proposal of Lysobacter pythonis sp. nov. isolated from royal pythons (Python regius).</title>
        <authorList>
            <person name="Hans-Juergen B."/>
            <person name="Huptas C."/>
            <person name="Sandra B."/>
            <person name="Igor L."/>
            <person name="Joachim S."/>
            <person name="Siegfried S."/>
            <person name="Mareike W."/>
            <person name="Peter K."/>
        </authorList>
    </citation>
    <scope>NUCLEOTIDE SEQUENCE [LARGE SCALE GENOMIC DNA]</scope>
    <source>
        <strain evidence="6 7">4284/11</strain>
    </source>
</reference>
<sequence>MSADSSTAVDAWRMVSARRVLEGELPLAALPRLREALNEHEGVVRYRIEFGRDTLDVAFVALRIEAGLPLQCQRSLETFVQPVTIEQTLGLIRAEDEEAALPPGYEPLLLPADARIVPAELVEDELILAVPVVPVAPGSQALARDWPAMAEESAAANPFAALSALKKQKN</sequence>
<name>A0A3M2HT55_9GAMM</name>
<evidence type="ECO:0000313" key="7">
    <source>
        <dbReference type="Proteomes" id="UP000275012"/>
    </source>
</evidence>